<accession>A0A0P7ZBN6</accession>
<evidence type="ECO:0000259" key="2">
    <source>
        <dbReference type="Pfam" id="PF25000"/>
    </source>
</evidence>
<dbReference type="Pfam" id="PF13374">
    <property type="entry name" value="TPR_10"/>
    <property type="match status" value="1"/>
</dbReference>
<dbReference type="InterPro" id="IPR056681">
    <property type="entry name" value="DUF7779"/>
</dbReference>
<dbReference type="AlphaFoldDB" id="A0A0P7ZBN6"/>
<keyword evidence="1" id="KW-0802">TPR repeat</keyword>
<feature type="domain" description="DUF7779" evidence="2">
    <location>
        <begin position="338"/>
        <end position="440"/>
    </location>
</feature>
<dbReference type="SUPFAM" id="SSF52540">
    <property type="entry name" value="P-loop containing nucleoside triphosphate hydrolases"/>
    <property type="match status" value="1"/>
</dbReference>
<sequence length="890" mass="98946">MKQRRSSWLTRWVKRLLNWLSRVFSRPAQPVPPAAPPSVQSVEQSVTGDRNGAIITVGDNSQVTDSVTAPPPSGEINSFGVPYLRNRYFAGREVALSQIHQQLTQSGAAAITQVQAISGLGGIGKTQTAVEYAYRYHYDQPIYEKIFWVNADTEVILASDFAGIAEQVGLPGAQTLLQNDKIRAVRSWLSTHDAWLLIFDNADHPDWLPAWIPPNPKGKVLIISRASGFDQLGIETPIALDRLLESEALTLLFERTGIPRTPEAEAKAKVLNETLDGLPLALDQACAYIQRQQIGFGAYIRAYQNQGLTQLETEKARSGRYPSSVLKIWKLNIAAVTHKNSAATALLELSAFLAQDDIPDRILIAGTAHLDASLGDYLQGATQAHEPATEAHDEAVSLAIRELLLLLSQYSLVQWSAEPSTYRVHRLVQAVVRDQIKPSKVASWLVQATVAIADAYPGQDFKYWPQCRQLLPHWLWIVEQSQAIAHRSVALGFVCNQAGFFLASQGRYEEAEPLYVKALEIRKAELGERHPDTARSLDNLAGLYRSHGRYGEAEPLYIKALEIRKTELGERHPDTGLGLNNLAALYESQGRCAEAELLYIEALEISKTKLGDHNPATATGLNNLAALYKSQGRYVAAEPLYVEVLKIKKTELGEHHPDTTTSLNNLAALYESQGRYGEAEQLYVEALEIRKAELGDHHPDTTISLNNLAGLYRCQGRYGEAEPLYVEALEIWITELGERHPYTATVLSNLAALYESQGRYGEAEPLYGEALEIRKTELGDRHPDTATVVNNLAGLYRCQGRYGEAEPLYVKALEIRKAELSDRHPHIASSLFNLAALYHQTQRFKQAQDYIKQALAIYITILEHDHPTTRSAHSWLQAIEKSLAENSIED</sequence>
<dbReference type="PATRIC" id="fig|1666911.3.peg.4203"/>
<dbReference type="InterPro" id="IPR053137">
    <property type="entry name" value="NLR-like"/>
</dbReference>
<gene>
    <name evidence="3" type="ORF">HLUCCA11_22395</name>
</gene>
<dbReference type="InterPro" id="IPR011990">
    <property type="entry name" value="TPR-like_helical_dom_sf"/>
</dbReference>
<protein>
    <submittedName>
        <fullName evidence="3">TPR repeat</fullName>
    </submittedName>
</protein>
<dbReference type="STRING" id="1666911.HLUCCA11_22395"/>
<feature type="repeat" description="TPR" evidence="1">
    <location>
        <begin position="534"/>
        <end position="567"/>
    </location>
</feature>
<dbReference type="NCBIfam" id="NF040586">
    <property type="entry name" value="FxSxx_TPR"/>
    <property type="match status" value="1"/>
</dbReference>
<name>A0A0P7ZBN6_9CYAN</name>
<feature type="repeat" description="TPR" evidence="1">
    <location>
        <begin position="660"/>
        <end position="693"/>
    </location>
</feature>
<evidence type="ECO:0000313" key="4">
    <source>
        <dbReference type="Proteomes" id="UP000050465"/>
    </source>
</evidence>
<dbReference type="SMART" id="SM00028">
    <property type="entry name" value="TPR"/>
    <property type="match status" value="9"/>
</dbReference>
<proteinExistence type="predicted"/>
<evidence type="ECO:0000313" key="3">
    <source>
        <dbReference type="EMBL" id="KPQ32078.1"/>
    </source>
</evidence>
<dbReference type="Proteomes" id="UP000050465">
    <property type="component" value="Unassembled WGS sequence"/>
</dbReference>
<organism evidence="3 4">
    <name type="scientific">Phormidesmis priestleyi Ana</name>
    <dbReference type="NCBI Taxonomy" id="1666911"/>
    <lineage>
        <taxon>Bacteria</taxon>
        <taxon>Bacillati</taxon>
        <taxon>Cyanobacteriota</taxon>
        <taxon>Cyanophyceae</taxon>
        <taxon>Leptolyngbyales</taxon>
        <taxon>Leptolyngbyaceae</taxon>
        <taxon>Phormidesmis</taxon>
    </lineage>
</organism>
<reference evidence="3 4" key="1">
    <citation type="submission" date="2015-09" db="EMBL/GenBank/DDBJ databases">
        <title>Identification and resolution of microdiversity through metagenomic sequencing of parallel consortia.</title>
        <authorList>
            <person name="Nelson W.C."/>
            <person name="Romine M.F."/>
            <person name="Lindemann S.R."/>
        </authorList>
    </citation>
    <scope>NUCLEOTIDE SEQUENCE [LARGE SCALE GENOMIC DNA]</scope>
    <source>
        <strain evidence="3">Ana</strain>
    </source>
</reference>
<dbReference type="GO" id="GO:0043531">
    <property type="term" value="F:ADP binding"/>
    <property type="evidence" value="ECO:0007669"/>
    <property type="project" value="InterPro"/>
</dbReference>
<dbReference type="PANTHER" id="PTHR46082">
    <property type="entry name" value="ATP/GTP-BINDING PROTEIN-RELATED"/>
    <property type="match status" value="1"/>
</dbReference>
<dbReference type="PANTHER" id="PTHR46082:SF6">
    <property type="entry name" value="AAA+ ATPASE DOMAIN-CONTAINING PROTEIN-RELATED"/>
    <property type="match status" value="1"/>
</dbReference>
<dbReference type="Gene3D" id="3.40.50.300">
    <property type="entry name" value="P-loop containing nucleotide triphosphate hydrolases"/>
    <property type="match status" value="1"/>
</dbReference>
<evidence type="ECO:0000256" key="1">
    <source>
        <dbReference type="PROSITE-ProRule" id="PRU00339"/>
    </source>
</evidence>
<feature type="repeat" description="TPR" evidence="1">
    <location>
        <begin position="744"/>
        <end position="777"/>
    </location>
</feature>
<dbReference type="Pfam" id="PF25000">
    <property type="entry name" value="DUF7779"/>
    <property type="match status" value="1"/>
</dbReference>
<dbReference type="SUPFAM" id="SSF48452">
    <property type="entry name" value="TPR-like"/>
    <property type="match status" value="2"/>
</dbReference>
<dbReference type="InterPro" id="IPR019734">
    <property type="entry name" value="TPR_rpt"/>
</dbReference>
<dbReference type="EMBL" id="LJZR01000070">
    <property type="protein sequence ID" value="KPQ32078.1"/>
    <property type="molecule type" value="Genomic_DNA"/>
</dbReference>
<comment type="caution">
    <text evidence="3">The sequence shown here is derived from an EMBL/GenBank/DDBJ whole genome shotgun (WGS) entry which is preliminary data.</text>
</comment>
<dbReference type="Pfam" id="PF13424">
    <property type="entry name" value="TPR_12"/>
    <property type="match status" value="4"/>
</dbReference>
<dbReference type="InterPro" id="IPR027417">
    <property type="entry name" value="P-loop_NTPase"/>
</dbReference>
<dbReference type="Gene3D" id="1.25.40.10">
    <property type="entry name" value="Tetratricopeptide repeat domain"/>
    <property type="match status" value="3"/>
</dbReference>
<dbReference type="PROSITE" id="PS50005">
    <property type="entry name" value="TPR"/>
    <property type="match status" value="3"/>
</dbReference>
<dbReference type="PRINTS" id="PR00381">
    <property type="entry name" value="KINESINLIGHT"/>
</dbReference>